<sequence length="61" mass="6950">MDAHVDVPTERDDNDSSKRPKNDKSTCRNEHGTRNADCDKYSIHLLDELIISANPIEQRIA</sequence>
<evidence type="ECO:0000313" key="3">
    <source>
        <dbReference type="Proteomes" id="UP000007266"/>
    </source>
</evidence>
<reference evidence="2 3" key="2">
    <citation type="journal article" date="2010" name="Nucleic Acids Res.">
        <title>BeetleBase in 2010: revisions to provide comprehensive genomic information for Tribolium castaneum.</title>
        <authorList>
            <person name="Kim H.S."/>
            <person name="Murphy T."/>
            <person name="Xia J."/>
            <person name="Caragea D."/>
            <person name="Park Y."/>
            <person name="Beeman R.W."/>
            <person name="Lorenzen M.D."/>
            <person name="Butcher S."/>
            <person name="Manak J.R."/>
            <person name="Brown S.J."/>
        </authorList>
    </citation>
    <scope>GENOME REANNOTATION</scope>
    <source>
        <strain evidence="2 3">Georgia GA2</strain>
    </source>
</reference>
<name>D6W8R8_TRICA</name>
<evidence type="ECO:0000313" key="2">
    <source>
        <dbReference type="EMBL" id="EEZ98273.1"/>
    </source>
</evidence>
<dbReference type="AlphaFoldDB" id="D6W8R8"/>
<organism evidence="2 3">
    <name type="scientific">Tribolium castaneum</name>
    <name type="common">Red flour beetle</name>
    <dbReference type="NCBI Taxonomy" id="7070"/>
    <lineage>
        <taxon>Eukaryota</taxon>
        <taxon>Metazoa</taxon>
        <taxon>Ecdysozoa</taxon>
        <taxon>Arthropoda</taxon>
        <taxon>Hexapoda</taxon>
        <taxon>Insecta</taxon>
        <taxon>Pterygota</taxon>
        <taxon>Neoptera</taxon>
        <taxon>Endopterygota</taxon>
        <taxon>Coleoptera</taxon>
        <taxon>Polyphaga</taxon>
        <taxon>Cucujiformia</taxon>
        <taxon>Tenebrionidae</taxon>
        <taxon>Tenebrionidae incertae sedis</taxon>
        <taxon>Tribolium</taxon>
    </lineage>
</organism>
<accession>D6W8R8</accession>
<proteinExistence type="predicted"/>
<dbReference type="HOGENOM" id="CLU_2925567_0_0_1"/>
<evidence type="ECO:0000256" key="1">
    <source>
        <dbReference type="SAM" id="MobiDB-lite"/>
    </source>
</evidence>
<dbReference type="EMBL" id="KQ971312">
    <property type="protein sequence ID" value="EEZ98273.1"/>
    <property type="molecule type" value="Genomic_DNA"/>
</dbReference>
<protein>
    <submittedName>
        <fullName evidence="2">Uncharacterized protein</fullName>
    </submittedName>
</protein>
<keyword evidence="3" id="KW-1185">Reference proteome</keyword>
<dbReference type="Proteomes" id="UP000007266">
    <property type="component" value="Linkage group 2"/>
</dbReference>
<feature type="region of interest" description="Disordered" evidence="1">
    <location>
        <begin position="1"/>
        <end position="35"/>
    </location>
</feature>
<gene>
    <name evidence="2" type="primary">GLEAN_00716</name>
    <name evidence="2" type="ORF">TcasGA2_TC000716</name>
</gene>
<reference evidence="2 3" key="1">
    <citation type="journal article" date="2008" name="Nature">
        <title>The genome of the model beetle and pest Tribolium castaneum.</title>
        <authorList>
            <consortium name="Tribolium Genome Sequencing Consortium"/>
            <person name="Richards S."/>
            <person name="Gibbs R.A."/>
            <person name="Weinstock G.M."/>
            <person name="Brown S.J."/>
            <person name="Denell R."/>
            <person name="Beeman R.W."/>
            <person name="Gibbs R."/>
            <person name="Beeman R.W."/>
            <person name="Brown S.J."/>
            <person name="Bucher G."/>
            <person name="Friedrich M."/>
            <person name="Grimmelikhuijzen C.J."/>
            <person name="Klingler M."/>
            <person name="Lorenzen M."/>
            <person name="Richards S."/>
            <person name="Roth S."/>
            <person name="Schroder R."/>
            <person name="Tautz D."/>
            <person name="Zdobnov E.M."/>
            <person name="Muzny D."/>
            <person name="Gibbs R.A."/>
            <person name="Weinstock G.M."/>
            <person name="Attaway T."/>
            <person name="Bell S."/>
            <person name="Buhay C.J."/>
            <person name="Chandrabose M.N."/>
            <person name="Chavez D."/>
            <person name="Clerk-Blankenburg K.P."/>
            <person name="Cree A."/>
            <person name="Dao M."/>
            <person name="Davis C."/>
            <person name="Chacko J."/>
            <person name="Dinh H."/>
            <person name="Dugan-Rocha S."/>
            <person name="Fowler G."/>
            <person name="Garner T.T."/>
            <person name="Garnes J."/>
            <person name="Gnirke A."/>
            <person name="Hawes A."/>
            <person name="Hernandez J."/>
            <person name="Hines S."/>
            <person name="Holder M."/>
            <person name="Hume J."/>
            <person name="Jhangiani S.N."/>
            <person name="Joshi V."/>
            <person name="Khan Z.M."/>
            <person name="Jackson L."/>
            <person name="Kovar C."/>
            <person name="Kowis A."/>
            <person name="Lee S."/>
            <person name="Lewis L.R."/>
            <person name="Margolis J."/>
            <person name="Morgan M."/>
            <person name="Nazareth L.V."/>
            <person name="Nguyen N."/>
            <person name="Okwuonu G."/>
            <person name="Parker D."/>
            <person name="Richards S."/>
            <person name="Ruiz S.J."/>
            <person name="Santibanez J."/>
            <person name="Savard J."/>
            <person name="Scherer S.E."/>
            <person name="Schneider B."/>
            <person name="Sodergren E."/>
            <person name="Tautz D."/>
            <person name="Vattahil S."/>
            <person name="Villasana D."/>
            <person name="White C.S."/>
            <person name="Wright R."/>
            <person name="Park Y."/>
            <person name="Beeman R.W."/>
            <person name="Lord J."/>
            <person name="Oppert B."/>
            <person name="Lorenzen M."/>
            <person name="Brown S."/>
            <person name="Wang L."/>
            <person name="Savard J."/>
            <person name="Tautz D."/>
            <person name="Richards S."/>
            <person name="Weinstock G."/>
            <person name="Gibbs R.A."/>
            <person name="Liu Y."/>
            <person name="Worley K."/>
            <person name="Weinstock G."/>
            <person name="Elsik C.G."/>
            <person name="Reese J.T."/>
            <person name="Elhaik E."/>
            <person name="Landan G."/>
            <person name="Graur D."/>
            <person name="Arensburger P."/>
            <person name="Atkinson P."/>
            <person name="Beeman R.W."/>
            <person name="Beidler J."/>
            <person name="Brown S.J."/>
            <person name="Demuth J.P."/>
            <person name="Drury D.W."/>
            <person name="Du Y.Z."/>
            <person name="Fujiwara H."/>
            <person name="Lorenzen M."/>
            <person name="Maselli V."/>
            <person name="Osanai M."/>
            <person name="Park Y."/>
            <person name="Robertson H.M."/>
            <person name="Tu Z."/>
            <person name="Wang J.J."/>
            <person name="Wang S."/>
            <person name="Richards S."/>
            <person name="Song H."/>
            <person name="Zhang L."/>
            <person name="Sodergren E."/>
            <person name="Werner D."/>
            <person name="Stanke M."/>
            <person name="Morgenstern B."/>
            <person name="Solovyev V."/>
            <person name="Kosarev P."/>
            <person name="Brown G."/>
            <person name="Chen H.C."/>
            <person name="Ermolaeva O."/>
            <person name="Hlavina W."/>
            <person name="Kapustin Y."/>
            <person name="Kiryutin B."/>
            <person name="Kitts P."/>
            <person name="Maglott D."/>
            <person name="Pruitt K."/>
            <person name="Sapojnikov V."/>
            <person name="Souvorov A."/>
            <person name="Mackey A.J."/>
            <person name="Waterhouse R.M."/>
            <person name="Wyder S."/>
            <person name="Zdobnov E.M."/>
            <person name="Zdobnov E.M."/>
            <person name="Wyder S."/>
            <person name="Kriventseva E.V."/>
            <person name="Kadowaki T."/>
            <person name="Bork P."/>
            <person name="Aranda M."/>
            <person name="Bao R."/>
            <person name="Beermann A."/>
            <person name="Berns N."/>
            <person name="Bolognesi R."/>
            <person name="Bonneton F."/>
            <person name="Bopp D."/>
            <person name="Brown S.J."/>
            <person name="Bucher G."/>
            <person name="Butts T."/>
            <person name="Chaumot A."/>
            <person name="Denell R.E."/>
            <person name="Ferrier D.E."/>
            <person name="Friedrich M."/>
            <person name="Gordon C.M."/>
            <person name="Jindra M."/>
            <person name="Klingler M."/>
            <person name="Lan Q."/>
            <person name="Lattorff H.M."/>
            <person name="Laudet V."/>
            <person name="von Levetsow C."/>
            <person name="Liu Z."/>
            <person name="Lutz R."/>
            <person name="Lynch J.A."/>
            <person name="da Fonseca R.N."/>
            <person name="Posnien N."/>
            <person name="Reuter R."/>
            <person name="Roth S."/>
            <person name="Savard J."/>
            <person name="Schinko J.B."/>
            <person name="Schmitt C."/>
            <person name="Schoppmeier M."/>
            <person name="Schroder R."/>
            <person name="Shippy T.D."/>
            <person name="Simonnet F."/>
            <person name="Marques-Souza H."/>
            <person name="Tautz D."/>
            <person name="Tomoyasu Y."/>
            <person name="Trauner J."/>
            <person name="Van der Zee M."/>
            <person name="Vervoort M."/>
            <person name="Wittkopp N."/>
            <person name="Wimmer E.A."/>
            <person name="Yang X."/>
            <person name="Jones A.K."/>
            <person name="Sattelle D.B."/>
            <person name="Ebert P.R."/>
            <person name="Nelson D."/>
            <person name="Scott J.G."/>
            <person name="Beeman R.W."/>
            <person name="Muthukrishnan S."/>
            <person name="Kramer K.J."/>
            <person name="Arakane Y."/>
            <person name="Beeman R.W."/>
            <person name="Zhu Q."/>
            <person name="Hogenkamp D."/>
            <person name="Dixit R."/>
            <person name="Oppert B."/>
            <person name="Jiang H."/>
            <person name="Zou Z."/>
            <person name="Marshall J."/>
            <person name="Elpidina E."/>
            <person name="Vinokurov K."/>
            <person name="Oppert C."/>
            <person name="Zou Z."/>
            <person name="Evans J."/>
            <person name="Lu Z."/>
            <person name="Zhao P."/>
            <person name="Sumathipala N."/>
            <person name="Altincicek B."/>
            <person name="Vilcinskas A."/>
            <person name="Williams M."/>
            <person name="Hultmark D."/>
            <person name="Hetru C."/>
            <person name="Jiang H."/>
            <person name="Grimmelikhuijzen C.J."/>
            <person name="Hauser F."/>
            <person name="Cazzamali G."/>
            <person name="Williamson M."/>
            <person name="Park Y."/>
            <person name="Li B."/>
            <person name="Tanaka Y."/>
            <person name="Predel R."/>
            <person name="Neupert S."/>
            <person name="Schachtner J."/>
            <person name="Verleyen P."/>
            <person name="Raible F."/>
            <person name="Bork P."/>
            <person name="Friedrich M."/>
            <person name="Walden K.K."/>
            <person name="Robertson H.M."/>
            <person name="Angeli S."/>
            <person name="Foret S."/>
            <person name="Bucher G."/>
            <person name="Schuetz S."/>
            <person name="Maleszka R."/>
            <person name="Wimmer E.A."/>
            <person name="Beeman R.W."/>
            <person name="Lorenzen M."/>
            <person name="Tomoyasu Y."/>
            <person name="Miller S.C."/>
            <person name="Grossmann D."/>
            <person name="Bucher G."/>
        </authorList>
    </citation>
    <scope>NUCLEOTIDE SEQUENCE [LARGE SCALE GENOMIC DNA]</scope>
    <source>
        <strain evidence="2 3">Georgia GA2</strain>
    </source>
</reference>